<dbReference type="GO" id="GO:0003700">
    <property type="term" value="F:DNA-binding transcription factor activity"/>
    <property type="evidence" value="ECO:0007669"/>
    <property type="project" value="InterPro"/>
</dbReference>
<dbReference type="InterPro" id="IPR009057">
    <property type="entry name" value="Homeodomain-like_sf"/>
</dbReference>
<evidence type="ECO:0000256" key="8">
    <source>
        <dbReference type="ARBA" id="ARBA00023012"/>
    </source>
</evidence>
<keyword evidence="9" id="KW-0805">Transcription regulation</keyword>
<keyword evidence="10" id="KW-0804">Transcription</keyword>
<keyword evidence="11" id="KW-1133">Transmembrane helix</keyword>
<protein>
    <recommendedName>
        <fullName evidence="2">histidine kinase</fullName>
        <ecNumber evidence="2">2.7.13.3</ecNumber>
    </recommendedName>
</protein>
<evidence type="ECO:0000256" key="7">
    <source>
        <dbReference type="ARBA" id="ARBA00022840"/>
    </source>
</evidence>
<dbReference type="GO" id="GO:0005524">
    <property type="term" value="F:ATP binding"/>
    <property type="evidence" value="ECO:0007669"/>
    <property type="project" value="UniProtKB-KW"/>
</dbReference>
<feature type="domain" description="Response regulatory" evidence="14">
    <location>
        <begin position="1085"/>
        <end position="1200"/>
    </location>
</feature>
<dbReference type="SUPFAM" id="SSF47384">
    <property type="entry name" value="Homodimeric domain of signal transducing histidine kinase"/>
    <property type="match status" value="1"/>
</dbReference>
<reference evidence="15" key="1">
    <citation type="submission" date="2019-03" db="EMBL/GenBank/DDBJ databases">
        <title>Single cell metagenomics reveals metabolic interactions within the superorganism composed of flagellate Streblomastix strix and complex community of Bacteroidetes bacteria on its surface.</title>
        <authorList>
            <person name="Treitli S.C."/>
            <person name="Kolisko M."/>
            <person name="Husnik F."/>
            <person name="Keeling P."/>
            <person name="Hampl V."/>
        </authorList>
    </citation>
    <scope>NUCLEOTIDE SEQUENCE</scope>
    <source>
        <strain evidence="15">STM</strain>
    </source>
</reference>
<dbReference type="CDD" id="cd17574">
    <property type="entry name" value="REC_OmpR"/>
    <property type="match status" value="1"/>
</dbReference>
<dbReference type="SUPFAM" id="SSF46689">
    <property type="entry name" value="Homeodomain-like"/>
    <property type="match status" value="1"/>
</dbReference>
<evidence type="ECO:0000256" key="3">
    <source>
        <dbReference type="ARBA" id="ARBA00022553"/>
    </source>
</evidence>
<dbReference type="InterPro" id="IPR004358">
    <property type="entry name" value="Sig_transdc_His_kin-like_C"/>
</dbReference>
<dbReference type="SUPFAM" id="SSF52172">
    <property type="entry name" value="CheY-like"/>
    <property type="match status" value="1"/>
</dbReference>
<organism evidence="15">
    <name type="scientific">termite gut metagenome</name>
    <dbReference type="NCBI Taxonomy" id="433724"/>
    <lineage>
        <taxon>unclassified sequences</taxon>
        <taxon>metagenomes</taxon>
        <taxon>organismal metagenomes</taxon>
    </lineage>
</organism>
<dbReference type="SUPFAM" id="SSF50978">
    <property type="entry name" value="WD40 repeat-like"/>
    <property type="match status" value="1"/>
</dbReference>
<comment type="catalytic activity">
    <reaction evidence="1">
        <text>ATP + protein L-histidine = ADP + protein N-phospho-L-histidine.</text>
        <dbReference type="EC" id="2.7.13.3"/>
    </reaction>
</comment>
<dbReference type="InterPro" id="IPR011006">
    <property type="entry name" value="CheY-like_superfamily"/>
</dbReference>
<evidence type="ECO:0000256" key="1">
    <source>
        <dbReference type="ARBA" id="ARBA00000085"/>
    </source>
</evidence>
<dbReference type="GO" id="GO:0000155">
    <property type="term" value="F:phosphorelay sensor kinase activity"/>
    <property type="evidence" value="ECO:0007669"/>
    <property type="project" value="InterPro"/>
</dbReference>
<sequence>MPILSVFHITQMRHVLLLFILSSFCCVIPIQAQTYKYIGIENGLSDQRVYYIQKDKRKYMWFLTHEGIDRYNGTEFKHYRLTEKDKEFDFYQNLGWLYVDKDNEIWEIGKQGTIFRYDAVQDQFILEYKIPEKEIVSSSFAPVSYSFIDDNQNVWLCGMDKIYLYSMDKRKALSMQNVLGQSMTNVVQQDSIHFFIGTEEGVRYAEVTPDGLKIIPLNGLEALSVQVEEMYYHAPTQQLFIGTFQRGIYIYNTEEDTCSQPQTDFSDVSVNRIKFFEKNDILIATDGAGIHKLNAITRHTEPYIVTDYNRNNAMNGNKINDIYIDSRNRIWMANDPIGVTIRDDRYPKYKWIKHYIKNKQSLINDCVNAVIEDSEGDLWFATQNGVSLYKPEEDSWKSFLSTFNPPKENKNHIFTTLCEISPGVIWAGGHNASIYEIDKKSQSVKLLNSSFSSQSNAKLNKYVSAIIKSSQGYIWLGGYHNLKRLDLKNKDASVYEDITLITSIVEKDEQSLWVGSLTGLYLFDKESGKAQRMKLSDKAEIVCVNTIHRMENDILFIGTNGAGLIVYDVKNNSFTQYTRENSSIISDRIYTILSDGDKNVMLSTENGLSRFYPENNGFHNWTRERGLATSHFNANAGVLFRNKNFIFGSADGAVEFDKTLELPQSYATDLIFEDFRVFYNTVTPEEPNSPLKEAINEAKAIHLSHRQNIFSLQVSTINYDYPSNIIYSWKLEGFYDEWSKAGNERVIRFTNLNSGKYTLYVRAISNEDKRTVISERSIDITVDAPFWRTGWAMLIYTIAFLLVFVFVFHWLLLRKQKKISEEKINFFINTAHDIRTPLTLIKSPLEEVSESENLTQNGHSNVDTALRNVNLLLRLTTNLINFQKADLYAAELYIAEHEVKAFIEEIAESFRSYAEIQNIEFTCNSDFQYLNVWFDKDKMDSIFRNILSNALKYTPENGKVTVFLSETETTWSIEIKDTGIGIPSNEQSKLFKMHFRGSNAINSKVSGSGIGLIFVWKLVNLHKGKIHLHSIENRGCTIKITFPKGKEYLKNAKEISTSGERTTLLQSDAAVYNTIKEQQDFSKQRLLVVEDNDDLRGYLQQTLSAEYIVQTCTDGKEALDVVKEYNPDLVISDVMMPNMRGDELSSILKNDIDTSHIPIILLTALTHERHVLEGLKTGADEYVIKPFNIGILKATIANLLINRALLRVKYANPETITDANAEDVPINYSNNIDWKFIADVKKDVENRMDDPTFNVDVLCTMLNMSRTSFYNKIKALTDHTPSDYVRIIRLNKAAQLLKEGTYNVTEIAEMTGFNDAKYFREVFKKHFTVSPTKYKESNG</sequence>
<dbReference type="CDD" id="cd00075">
    <property type="entry name" value="HATPase"/>
    <property type="match status" value="1"/>
</dbReference>
<dbReference type="InterPro" id="IPR011110">
    <property type="entry name" value="Reg_prop"/>
</dbReference>
<keyword evidence="5" id="KW-0547">Nucleotide-binding</keyword>
<dbReference type="SMART" id="SM00388">
    <property type="entry name" value="HisKA"/>
    <property type="match status" value="1"/>
</dbReference>
<dbReference type="FunFam" id="1.10.10.60:FF:000284">
    <property type="entry name" value="Two-component system sensor histidine kinase/response regulator"/>
    <property type="match status" value="1"/>
</dbReference>
<feature type="domain" description="Histidine kinase" evidence="13">
    <location>
        <begin position="829"/>
        <end position="1046"/>
    </location>
</feature>
<dbReference type="PROSITE" id="PS01124">
    <property type="entry name" value="HTH_ARAC_FAMILY_2"/>
    <property type="match status" value="1"/>
</dbReference>
<feature type="transmembrane region" description="Helical" evidence="11">
    <location>
        <begin position="791"/>
        <end position="813"/>
    </location>
</feature>
<dbReference type="InterPro" id="IPR003661">
    <property type="entry name" value="HisK_dim/P_dom"/>
</dbReference>
<feature type="domain" description="HTH araC/xylS-type" evidence="12">
    <location>
        <begin position="1238"/>
        <end position="1337"/>
    </location>
</feature>
<dbReference type="EC" id="2.7.13.3" evidence="2"/>
<dbReference type="Gene3D" id="1.10.287.130">
    <property type="match status" value="1"/>
</dbReference>
<dbReference type="Gene3D" id="2.60.40.10">
    <property type="entry name" value="Immunoglobulins"/>
    <property type="match status" value="1"/>
</dbReference>
<proteinExistence type="predicted"/>
<comment type="caution">
    <text evidence="15">The sequence shown here is derived from an EMBL/GenBank/DDBJ whole genome shotgun (WGS) entry which is preliminary data.</text>
</comment>
<keyword evidence="3" id="KW-0597">Phosphoprotein</keyword>
<dbReference type="Gene3D" id="3.30.565.10">
    <property type="entry name" value="Histidine kinase-like ATPase, C-terminal domain"/>
    <property type="match status" value="1"/>
</dbReference>
<evidence type="ECO:0000256" key="9">
    <source>
        <dbReference type="ARBA" id="ARBA00023015"/>
    </source>
</evidence>
<dbReference type="PROSITE" id="PS50109">
    <property type="entry name" value="HIS_KIN"/>
    <property type="match status" value="1"/>
</dbReference>
<dbReference type="FunFam" id="3.40.50.2300:FF:000138">
    <property type="entry name" value="Two-component system sensor histidine kinase/response regulator"/>
    <property type="match status" value="1"/>
</dbReference>
<dbReference type="PANTHER" id="PTHR43547:SF2">
    <property type="entry name" value="HYBRID SIGNAL TRANSDUCTION HISTIDINE KINASE C"/>
    <property type="match status" value="1"/>
</dbReference>
<dbReference type="SMART" id="SM00342">
    <property type="entry name" value="HTH_ARAC"/>
    <property type="match status" value="1"/>
</dbReference>
<evidence type="ECO:0000256" key="11">
    <source>
        <dbReference type="SAM" id="Phobius"/>
    </source>
</evidence>
<dbReference type="SMART" id="SM00448">
    <property type="entry name" value="REC"/>
    <property type="match status" value="1"/>
</dbReference>
<keyword evidence="6 15" id="KW-0418">Kinase</keyword>
<dbReference type="EMBL" id="SNRY01000176">
    <property type="protein sequence ID" value="KAA6345298.1"/>
    <property type="molecule type" value="Genomic_DNA"/>
</dbReference>
<name>A0A5J4SHD2_9ZZZZ</name>
<keyword evidence="4 15" id="KW-0808">Transferase</keyword>
<dbReference type="InterPro" id="IPR036097">
    <property type="entry name" value="HisK_dim/P_sf"/>
</dbReference>
<accession>A0A5J4SHD2</accession>
<evidence type="ECO:0000259" key="13">
    <source>
        <dbReference type="PROSITE" id="PS50109"/>
    </source>
</evidence>
<dbReference type="Pfam" id="PF02518">
    <property type="entry name" value="HATPase_c"/>
    <property type="match status" value="1"/>
</dbReference>
<dbReference type="InterPro" id="IPR005467">
    <property type="entry name" value="His_kinase_dom"/>
</dbReference>
<dbReference type="SUPFAM" id="SSF55874">
    <property type="entry name" value="ATPase domain of HSP90 chaperone/DNA topoisomerase II/histidine kinase"/>
    <property type="match status" value="1"/>
</dbReference>
<dbReference type="PANTHER" id="PTHR43547">
    <property type="entry name" value="TWO-COMPONENT HISTIDINE KINASE"/>
    <property type="match status" value="1"/>
</dbReference>
<keyword evidence="11" id="KW-0472">Membrane</keyword>
<dbReference type="InterPro" id="IPR001789">
    <property type="entry name" value="Sig_transdc_resp-reg_receiver"/>
</dbReference>
<dbReference type="InterPro" id="IPR036890">
    <property type="entry name" value="HATPase_C_sf"/>
</dbReference>
<dbReference type="SUPFAM" id="SSF63829">
    <property type="entry name" value="Calcium-dependent phosphotriesterase"/>
    <property type="match status" value="1"/>
</dbReference>
<evidence type="ECO:0000256" key="5">
    <source>
        <dbReference type="ARBA" id="ARBA00022741"/>
    </source>
</evidence>
<dbReference type="Pfam" id="PF12833">
    <property type="entry name" value="HTH_18"/>
    <property type="match status" value="1"/>
</dbReference>
<evidence type="ECO:0000256" key="6">
    <source>
        <dbReference type="ARBA" id="ARBA00022777"/>
    </source>
</evidence>
<gene>
    <name evidence="15" type="ORF">EZS27_007111</name>
</gene>
<evidence type="ECO:0000256" key="2">
    <source>
        <dbReference type="ARBA" id="ARBA00012438"/>
    </source>
</evidence>
<dbReference type="SMART" id="SM00387">
    <property type="entry name" value="HATPase_c"/>
    <property type="match status" value="1"/>
</dbReference>
<evidence type="ECO:0000256" key="10">
    <source>
        <dbReference type="ARBA" id="ARBA00023163"/>
    </source>
</evidence>
<dbReference type="Gene3D" id="1.10.10.60">
    <property type="entry name" value="Homeodomain-like"/>
    <property type="match status" value="1"/>
</dbReference>
<dbReference type="FunFam" id="2.60.40.10:FF:000791">
    <property type="entry name" value="Two-component system sensor histidine kinase/response regulator"/>
    <property type="match status" value="1"/>
</dbReference>
<dbReference type="PROSITE" id="PS50110">
    <property type="entry name" value="RESPONSE_REGULATORY"/>
    <property type="match status" value="1"/>
</dbReference>
<dbReference type="Pfam" id="PF00072">
    <property type="entry name" value="Response_reg"/>
    <property type="match status" value="1"/>
</dbReference>
<dbReference type="InterPro" id="IPR003594">
    <property type="entry name" value="HATPase_dom"/>
</dbReference>
<keyword evidence="7" id="KW-0067">ATP-binding</keyword>
<dbReference type="Pfam" id="PF00512">
    <property type="entry name" value="HisKA"/>
    <property type="match status" value="1"/>
</dbReference>
<dbReference type="InterPro" id="IPR018060">
    <property type="entry name" value="HTH_AraC"/>
</dbReference>
<dbReference type="InterPro" id="IPR011123">
    <property type="entry name" value="Y_Y_Y"/>
</dbReference>
<evidence type="ECO:0000259" key="12">
    <source>
        <dbReference type="PROSITE" id="PS01124"/>
    </source>
</evidence>
<dbReference type="Gene3D" id="2.130.10.10">
    <property type="entry name" value="YVTN repeat-like/Quinoprotein amine dehydrogenase"/>
    <property type="match status" value="3"/>
</dbReference>
<dbReference type="Gene3D" id="3.40.50.2300">
    <property type="match status" value="1"/>
</dbReference>
<evidence type="ECO:0000313" key="15">
    <source>
        <dbReference type="EMBL" id="KAA6345298.1"/>
    </source>
</evidence>
<dbReference type="FunFam" id="3.30.565.10:FF:000037">
    <property type="entry name" value="Hybrid sensor histidine kinase/response regulator"/>
    <property type="match status" value="1"/>
</dbReference>
<dbReference type="InterPro" id="IPR013783">
    <property type="entry name" value="Ig-like_fold"/>
</dbReference>
<dbReference type="PRINTS" id="PR00344">
    <property type="entry name" value="BCTRLSENSOR"/>
</dbReference>
<dbReference type="Pfam" id="PF07494">
    <property type="entry name" value="Reg_prop"/>
    <property type="match status" value="1"/>
</dbReference>
<keyword evidence="8" id="KW-0902">Two-component regulatory system</keyword>
<evidence type="ECO:0000259" key="14">
    <source>
        <dbReference type="PROSITE" id="PS50110"/>
    </source>
</evidence>
<dbReference type="GO" id="GO:0043565">
    <property type="term" value="F:sequence-specific DNA binding"/>
    <property type="evidence" value="ECO:0007669"/>
    <property type="project" value="InterPro"/>
</dbReference>
<evidence type="ECO:0000256" key="4">
    <source>
        <dbReference type="ARBA" id="ARBA00022679"/>
    </source>
</evidence>
<dbReference type="Pfam" id="PF07495">
    <property type="entry name" value="Y_Y_Y"/>
    <property type="match status" value="1"/>
</dbReference>
<keyword evidence="11" id="KW-0812">Transmembrane</keyword>
<dbReference type="InterPro" id="IPR015943">
    <property type="entry name" value="WD40/YVTN_repeat-like_dom_sf"/>
</dbReference>
<dbReference type="InterPro" id="IPR036322">
    <property type="entry name" value="WD40_repeat_dom_sf"/>
</dbReference>